<keyword evidence="4 5" id="KW-0071">Autoinducer synthesis</keyword>
<keyword evidence="1 5" id="KW-0673">Quorum sensing</keyword>
<accession>A0A1M6XUC9</accession>
<evidence type="ECO:0000256" key="2">
    <source>
        <dbReference type="ARBA" id="ARBA00022679"/>
    </source>
</evidence>
<dbReference type="GO" id="GO:0009372">
    <property type="term" value="P:quorum sensing"/>
    <property type="evidence" value="ECO:0007669"/>
    <property type="project" value="UniProtKB-UniRule"/>
</dbReference>
<evidence type="ECO:0000256" key="3">
    <source>
        <dbReference type="ARBA" id="ARBA00022691"/>
    </source>
</evidence>
<dbReference type="STRING" id="337701.SAMN05444398_101575"/>
<dbReference type="InterPro" id="IPR016181">
    <property type="entry name" value="Acyl_CoA_acyltransferase"/>
</dbReference>
<dbReference type="PANTHER" id="PTHR39322:SF1">
    <property type="entry name" value="ISOVALERYL-HOMOSERINE LACTONE SYNTHASE"/>
    <property type="match status" value="1"/>
</dbReference>
<dbReference type="GO" id="GO:0016740">
    <property type="term" value="F:transferase activity"/>
    <property type="evidence" value="ECO:0007669"/>
    <property type="project" value="UniProtKB-KW"/>
</dbReference>
<evidence type="ECO:0000256" key="5">
    <source>
        <dbReference type="PROSITE-ProRule" id="PRU00533"/>
    </source>
</evidence>
<dbReference type="PANTHER" id="PTHR39322">
    <property type="entry name" value="ACYL-HOMOSERINE-LACTONE SYNTHASE"/>
    <property type="match status" value="1"/>
</dbReference>
<dbReference type="SUPFAM" id="SSF55729">
    <property type="entry name" value="Acyl-CoA N-acyltransferases (Nat)"/>
    <property type="match status" value="1"/>
</dbReference>
<organism evidence="7 8">
    <name type="scientific">Roseovarius pacificus</name>
    <dbReference type="NCBI Taxonomy" id="337701"/>
    <lineage>
        <taxon>Bacteria</taxon>
        <taxon>Pseudomonadati</taxon>
        <taxon>Pseudomonadota</taxon>
        <taxon>Alphaproteobacteria</taxon>
        <taxon>Rhodobacterales</taxon>
        <taxon>Roseobacteraceae</taxon>
        <taxon>Roseovarius</taxon>
    </lineage>
</organism>
<name>A0A1M6XUC9_9RHOB</name>
<dbReference type="PROSITE" id="PS51187">
    <property type="entry name" value="AUTOINDUCER_SYNTH_2"/>
    <property type="match status" value="1"/>
</dbReference>
<dbReference type="EMBL" id="FRBR01000001">
    <property type="protein sequence ID" value="SHL09620.1"/>
    <property type="molecule type" value="Genomic_DNA"/>
</dbReference>
<evidence type="ECO:0000313" key="7">
    <source>
        <dbReference type="EMBL" id="SHL09620.1"/>
    </source>
</evidence>
<keyword evidence="3" id="KW-0949">S-adenosyl-L-methionine</keyword>
<proteinExistence type="inferred from homology"/>
<gene>
    <name evidence="7" type="ORF">SAMN05444398_101575</name>
</gene>
<feature type="region of interest" description="Disordered" evidence="6">
    <location>
        <begin position="1"/>
        <end position="49"/>
    </location>
</feature>
<dbReference type="Gene3D" id="3.40.630.30">
    <property type="match status" value="1"/>
</dbReference>
<evidence type="ECO:0000256" key="4">
    <source>
        <dbReference type="ARBA" id="ARBA00022929"/>
    </source>
</evidence>
<evidence type="ECO:0000256" key="6">
    <source>
        <dbReference type="SAM" id="MobiDB-lite"/>
    </source>
</evidence>
<evidence type="ECO:0000313" key="8">
    <source>
        <dbReference type="Proteomes" id="UP000183974"/>
    </source>
</evidence>
<dbReference type="InterPro" id="IPR001690">
    <property type="entry name" value="Autoind_synthase"/>
</dbReference>
<dbReference type="AlphaFoldDB" id="A0A1M6XUC9"/>
<dbReference type="Pfam" id="PF00765">
    <property type="entry name" value="Autoind_synth"/>
    <property type="match status" value="1"/>
</dbReference>
<evidence type="ECO:0000256" key="1">
    <source>
        <dbReference type="ARBA" id="ARBA00022654"/>
    </source>
</evidence>
<keyword evidence="8" id="KW-1185">Reference proteome</keyword>
<reference evidence="7 8" key="1">
    <citation type="submission" date="2016-11" db="EMBL/GenBank/DDBJ databases">
        <authorList>
            <person name="Jaros S."/>
            <person name="Januszkiewicz K."/>
            <person name="Wedrychowicz H."/>
        </authorList>
    </citation>
    <scope>NUCLEOTIDE SEQUENCE [LARGE SCALE GENOMIC DNA]</scope>
    <source>
        <strain evidence="7 8">DSM 29589</strain>
    </source>
</reference>
<protein>
    <submittedName>
        <fullName evidence="7">N-acyl-L-homoserine lactone synthetase</fullName>
    </submittedName>
</protein>
<keyword evidence="2" id="KW-0808">Transferase</keyword>
<dbReference type="GO" id="GO:0007165">
    <property type="term" value="P:signal transduction"/>
    <property type="evidence" value="ECO:0007669"/>
    <property type="project" value="TreeGrafter"/>
</dbReference>
<comment type="similarity">
    <text evidence="5">Belongs to the autoinducer synthase family.</text>
</comment>
<sequence length="246" mass="27602">MNRSWSPFRAPSETPDWPNPASLTTPENARGIPSGFMTRGKASKREKPASKIKSVTMGFRTMHEHGDLLVKYLEARKTIFLDQLKWDVCEADGMEFDQYDTPACQWVVLHEFGEVLGGVRMLPTMAKCGIYSYMLRDAQRGLLESLPTDVLFIEAPVEYDVWEASRFFVTDIVPASRRLEVEQLLFKGMTQVAVDNGAKYILGIVPAIWSRWARRLGVSATPIGAKFTIDGTTSQSVLFNAQGFVI</sequence>
<dbReference type="Proteomes" id="UP000183974">
    <property type="component" value="Unassembled WGS sequence"/>
</dbReference>